<feature type="transmembrane region" description="Helical" evidence="3">
    <location>
        <begin position="7"/>
        <end position="28"/>
    </location>
</feature>
<evidence type="ECO:0000256" key="2">
    <source>
        <dbReference type="ARBA" id="ARBA00022801"/>
    </source>
</evidence>
<dbReference type="PATRIC" id="fig|348824.6.peg.1985"/>
<sequence length="399" mass="44996">MNFEPQKFFIGLVDFFSIILPGMFVAYLGGELVPHDSTLFPDTNEVGWGVFLFVSYFLGHFIFLIGALLDEWIYDPMRAWTDLGQTKRLSKGKGLSPELLRRLAPSYLLFGPNPDRAVTKAERLKTAGLQQLSAENTINAFQWCKARLALESPEGLAQVQRFEADAKFFRSFVVALAIFGVIYAFREDWLRVVIAAVLGGLALYRYVEQRFKTTQQAYWLVITKEGLKNPPAPAAAARADGLTHAGGIVFRKSKQGLEYLLVGAKDEPSQLLLPKGHIEAGEQTEFTAVREVREETGTWARVLKPLDTVEMKSRTRPDTLARVFLMEAVEEGDATEERPKSWLDLESAKKAAMQETQTLLGQADKAVREMRDYEMTPRFISSICHQVWQFGRRSIAAIF</sequence>
<evidence type="ECO:0000256" key="1">
    <source>
        <dbReference type="ARBA" id="ARBA00001946"/>
    </source>
</evidence>
<dbReference type="PANTHER" id="PTHR21340">
    <property type="entry name" value="DIADENOSINE 5,5-P1,P4-TETRAPHOSPHATE PYROPHOSPHOHYDROLASE MUTT"/>
    <property type="match status" value="1"/>
</dbReference>
<dbReference type="EC" id="3.6.1.-" evidence="5"/>
<keyword evidence="3" id="KW-0812">Transmembrane</keyword>
<dbReference type="EMBL" id="HG916852">
    <property type="protein sequence ID" value="CDM57512.1"/>
    <property type="molecule type" value="Genomic_DNA"/>
</dbReference>
<name>W6R8E5_9HYPH</name>
<dbReference type="SUPFAM" id="SSF55811">
    <property type="entry name" value="Nudix"/>
    <property type="match status" value="1"/>
</dbReference>
<dbReference type="PROSITE" id="PS00893">
    <property type="entry name" value="NUDIX_BOX"/>
    <property type="match status" value="1"/>
</dbReference>
<keyword evidence="3" id="KW-1133">Transmembrane helix</keyword>
<dbReference type="PROSITE" id="PS51462">
    <property type="entry name" value="NUDIX"/>
    <property type="match status" value="1"/>
</dbReference>
<evidence type="ECO:0000256" key="3">
    <source>
        <dbReference type="SAM" id="Phobius"/>
    </source>
</evidence>
<dbReference type="InterPro" id="IPR020084">
    <property type="entry name" value="NUDIX_hydrolase_CS"/>
</dbReference>
<organism evidence="5 6">
    <name type="scientific">Rhizobium favelukesii</name>
    <dbReference type="NCBI Taxonomy" id="348824"/>
    <lineage>
        <taxon>Bacteria</taxon>
        <taxon>Pseudomonadati</taxon>
        <taxon>Pseudomonadota</taxon>
        <taxon>Alphaproteobacteria</taxon>
        <taxon>Hyphomicrobiales</taxon>
        <taxon>Rhizobiaceae</taxon>
        <taxon>Rhizobium/Agrobacterium group</taxon>
        <taxon>Rhizobium</taxon>
    </lineage>
</organism>
<dbReference type="RefSeq" id="WP_024318072.1">
    <property type="nucleotide sequence ID" value="NZ_ATTO01000073.1"/>
</dbReference>
<feature type="transmembrane region" description="Helical" evidence="3">
    <location>
        <begin position="48"/>
        <end position="69"/>
    </location>
</feature>
<keyword evidence="3" id="KW-0472">Membrane</keyword>
<keyword evidence="6" id="KW-1185">Reference proteome</keyword>
<dbReference type="GO" id="GO:0004081">
    <property type="term" value="F:bis(5'-nucleosyl)-tetraphosphatase (asymmetrical) activity"/>
    <property type="evidence" value="ECO:0007669"/>
    <property type="project" value="TreeGrafter"/>
</dbReference>
<dbReference type="HOGENOM" id="CLU_690532_0_0_5"/>
<dbReference type="Pfam" id="PF00293">
    <property type="entry name" value="NUDIX"/>
    <property type="match status" value="1"/>
</dbReference>
<proteinExistence type="predicted"/>
<comment type="cofactor">
    <cofactor evidence="1">
        <name>Mg(2+)</name>
        <dbReference type="ChEBI" id="CHEBI:18420"/>
    </cofactor>
</comment>
<dbReference type="GO" id="GO:0006754">
    <property type="term" value="P:ATP biosynthetic process"/>
    <property type="evidence" value="ECO:0007669"/>
    <property type="project" value="TreeGrafter"/>
</dbReference>
<evidence type="ECO:0000259" key="4">
    <source>
        <dbReference type="PROSITE" id="PS51462"/>
    </source>
</evidence>
<gene>
    <name evidence="5" type="ORF">LPU83_1849</name>
</gene>
<feature type="domain" description="Nudix hydrolase" evidence="4">
    <location>
        <begin position="241"/>
        <end position="376"/>
    </location>
</feature>
<keyword evidence="2 5" id="KW-0378">Hydrolase</keyword>
<reference evidence="5" key="1">
    <citation type="submission" date="2013-11" db="EMBL/GenBank/DDBJ databases">
        <title>Draft genome sequence of the broad-host-range Rhizobium sp. LPU83 strain, a member of the low-genetic diversity Oregon-like Rhizobium sp. group.</title>
        <authorList>
            <person name="Wibberg D."/>
            <person name="Puehler A."/>
            <person name="Schlueter A."/>
        </authorList>
    </citation>
    <scope>NUCLEOTIDE SEQUENCE [LARGE SCALE GENOMIC DNA]</scope>
    <source>
        <strain evidence="5">LPU83</strain>
    </source>
</reference>
<dbReference type="GO" id="GO:0006167">
    <property type="term" value="P:AMP biosynthetic process"/>
    <property type="evidence" value="ECO:0007669"/>
    <property type="project" value="TreeGrafter"/>
</dbReference>
<evidence type="ECO:0000313" key="6">
    <source>
        <dbReference type="Proteomes" id="UP000019443"/>
    </source>
</evidence>
<dbReference type="Gene3D" id="3.90.79.10">
    <property type="entry name" value="Nucleoside Triphosphate Pyrophosphohydrolase"/>
    <property type="match status" value="1"/>
</dbReference>
<protein>
    <submittedName>
        <fullName evidence="5">RNA pyrophosphohydrolase</fullName>
        <ecNumber evidence="5">3.6.1.-</ecNumber>
    </submittedName>
</protein>
<dbReference type="InterPro" id="IPR015797">
    <property type="entry name" value="NUDIX_hydrolase-like_dom_sf"/>
</dbReference>
<accession>W6R8E5</accession>
<evidence type="ECO:0000313" key="5">
    <source>
        <dbReference type="EMBL" id="CDM57512.1"/>
    </source>
</evidence>
<dbReference type="InterPro" id="IPR000086">
    <property type="entry name" value="NUDIX_hydrolase_dom"/>
</dbReference>
<dbReference type="Proteomes" id="UP000019443">
    <property type="component" value="Chromosome"/>
</dbReference>
<dbReference type="InterPro" id="IPR051325">
    <property type="entry name" value="Nudix_hydrolase_domain"/>
</dbReference>
<feature type="transmembrane region" description="Helical" evidence="3">
    <location>
        <begin position="191"/>
        <end position="207"/>
    </location>
</feature>
<dbReference type="AlphaFoldDB" id="W6R8E5"/>
<dbReference type="PANTHER" id="PTHR21340:SF0">
    <property type="entry name" value="BIS(5'-NUCLEOSYL)-TETRAPHOSPHATASE [ASYMMETRICAL]"/>
    <property type="match status" value="1"/>
</dbReference>
<dbReference type="KEGG" id="rhl:LPU83_1849"/>
<dbReference type="eggNOG" id="COG1051">
    <property type="taxonomic scope" value="Bacteria"/>
</dbReference>
<feature type="transmembrane region" description="Helical" evidence="3">
    <location>
        <begin position="168"/>
        <end position="185"/>
    </location>
</feature>